<gene>
    <name evidence="9" type="ORF">A3843_03870</name>
</gene>
<dbReference type="InterPro" id="IPR004089">
    <property type="entry name" value="MCPsignal_dom"/>
</dbReference>
<dbReference type="Pfam" id="PF00015">
    <property type="entry name" value="MCPsignal"/>
    <property type="match status" value="1"/>
</dbReference>
<proteinExistence type="inferred from homology"/>
<dbReference type="Proteomes" id="UP000185783">
    <property type="component" value="Unassembled WGS sequence"/>
</dbReference>
<feature type="domain" description="Methyl-accepting transducer" evidence="7">
    <location>
        <begin position="188"/>
        <end position="417"/>
    </location>
</feature>
<dbReference type="GO" id="GO:0020037">
    <property type="term" value="F:heme binding"/>
    <property type="evidence" value="ECO:0007669"/>
    <property type="project" value="InterPro"/>
</dbReference>
<dbReference type="GO" id="GO:0007165">
    <property type="term" value="P:signal transduction"/>
    <property type="evidence" value="ECO:0007669"/>
    <property type="project" value="UniProtKB-KW"/>
</dbReference>
<name>A0A1U7JL93_9HYPH</name>
<dbReference type="InterPro" id="IPR044398">
    <property type="entry name" value="Globin-sensor_dom"/>
</dbReference>
<dbReference type="GO" id="GO:0006935">
    <property type="term" value="P:chemotaxis"/>
    <property type="evidence" value="ECO:0007669"/>
    <property type="project" value="InterPro"/>
</dbReference>
<evidence type="ECO:0000256" key="6">
    <source>
        <dbReference type="SAM" id="MobiDB-lite"/>
    </source>
</evidence>
<dbReference type="PROSITE" id="PS50192">
    <property type="entry name" value="T_SNARE"/>
    <property type="match status" value="1"/>
</dbReference>
<dbReference type="RefSeq" id="WP_028480039.1">
    <property type="nucleotide sequence ID" value="NZ_LVVZ01000005.1"/>
</dbReference>
<dbReference type="AlphaFoldDB" id="A0A1U7JL93"/>
<dbReference type="PANTHER" id="PTHR32089:SF112">
    <property type="entry name" value="LYSOZYME-LIKE PROTEIN-RELATED"/>
    <property type="match status" value="1"/>
</dbReference>
<accession>A0A1U7JL93</accession>
<dbReference type="InterPro" id="IPR039379">
    <property type="entry name" value="Protoglobin_sensor_dom"/>
</dbReference>
<feature type="compositionally biased region" description="Low complexity" evidence="6">
    <location>
        <begin position="210"/>
        <end position="223"/>
    </location>
</feature>
<comment type="subcellular location">
    <subcellularLocation>
        <location evidence="1">Cell inner membrane</location>
        <topology evidence="1">Multi-pass membrane protein</topology>
    </subcellularLocation>
</comment>
<dbReference type="SUPFAM" id="SSF46458">
    <property type="entry name" value="Globin-like"/>
    <property type="match status" value="1"/>
</dbReference>
<keyword evidence="2" id="KW-0997">Cell inner membrane</keyword>
<dbReference type="InterPro" id="IPR009050">
    <property type="entry name" value="Globin-like_sf"/>
</dbReference>
<evidence type="ECO:0000256" key="3">
    <source>
        <dbReference type="ARBA" id="ARBA00023224"/>
    </source>
</evidence>
<dbReference type="SUPFAM" id="SSF58104">
    <property type="entry name" value="Methyl-accepting chemotaxis protein (MCP) signaling domain"/>
    <property type="match status" value="1"/>
</dbReference>
<dbReference type="InterPro" id="IPR012292">
    <property type="entry name" value="Globin/Proto"/>
</dbReference>
<organism evidence="9 10">
    <name type="scientific">Pseudovibrio exalbescens</name>
    <dbReference type="NCBI Taxonomy" id="197461"/>
    <lineage>
        <taxon>Bacteria</taxon>
        <taxon>Pseudomonadati</taxon>
        <taxon>Pseudomonadota</taxon>
        <taxon>Alphaproteobacteria</taxon>
        <taxon>Hyphomicrobiales</taxon>
        <taxon>Stappiaceae</taxon>
        <taxon>Pseudovibrio</taxon>
    </lineage>
</organism>
<keyword evidence="10" id="KW-1185">Reference proteome</keyword>
<dbReference type="STRING" id="197461.A3843_03870"/>
<dbReference type="Gene3D" id="1.10.287.950">
    <property type="entry name" value="Methyl-accepting chemotaxis protein"/>
    <property type="match status" value="1"/>
</dbReference>
<evidence type="ECO:0000313" key="10">
    <source>
        <dbReference type="Proteomes" id="UP000185783"/>
    </source>
</evidence>
<evidence type="ECO:0000256" key="2">
    <source>
        <dbReference type="ARBA" id="ARBA00022519"/>
    </source>
</evidence>
<dbReference type="InterPro" id="IPR004090">
    <property type="entry name" value="Chemotax_Me-accpt_rcpt"/>
</dbReference>
<dbReference type="EMBL" id="LVVZ01000005">
    <property type="protein sequence ID" value="OKL45464.1"/>
    <property type="molecule type" value="Genomic_DNA"/>
</dbReference>
<sequence length="444" mass="48055">MWGKPEVEQRLTFFGIDNETRATLKGLWPEIQPHLPTILTGFYQHVEAMGALAPFVKEKVDGLKAAQTKHWEVLFTDGFSPRYFEQVERIGRAHERIGLSPDWYIGGYTCLLNDLNAVLMRSHYLTSRTLAHKLAAVQKAVMADMAFSISIYQICHEEERARRNSQLENAIRTFEGRIAEVLSLTAEKGKEMEQCTAALIQTAAQSESSAEAARSSASETANSVQNGATAVEEMSTSVNEISTQVTRSAETARLVSEDAEKANQTVHGLQSATNEIGAVTELISAIAAQTNLLALNATIEAARAGEAGKGFAVVASEVKDLASQTSKATDEIASKISAIQSETQRCVEEISAITEKIEEVSQVSSTIASSVEQQGAATNEISMNIQSASQYAVGIAEQIERILTNACEANTAAASATQAATDLYHNNEEIEAAITRFFEDIRAA</sequence>
<comment type="similarity">
    <text evidence="4">Belongs to the methyl-accepting chemotaxis (MCP) protein family.</text>
</comment>
<feature type="domain" description="T-SNARE coiled-coil homology" evidence="8">
    <location>
        <begin position="340"/>
        <end position="402"/>
    </location>
</feature>
<evidence type="ECO:0000259" key="7">
    <source>
        <dbReference type="PROSITE" id="PS50111"/>
    </source>
</evidence>
<evidence type="ECO:0000256" key="1">
    <source>
        <dbReference type="ARBA" id="ARBA00004429"/>
    </source>
</evidence>
<dbReference type="SMART" id="SM00283">
    <property type="entry name" value="MA"/>
    <property type="match status" value="1"/>
</dbReference>
<dbReference type="PROSITE" id="PS50111">
    <property type="entry name" value="CHEMOTAXIS_TRANSDUC_2"/>
    <property type="match status" value="1"/>
</dbReference>
<reference evidence="9 10" key="1">
    <citation type="submission" date="2016-03" db="EMBL/GenBank/DDBJ databases">
        <title>Genome sequence of Nesiotobacter sp. nov., a moderately halophilic alphaproteobacterium isolated from the Yellow Sea, China.</title>
        <authorList>
            <person name="Zhang G."/>
            <person name="Zhang R."/>
        </authorList>
    </citation>
    <scope>NUCLEOTIDE SEQUENCE [LARGE SCALE GENOMIC DNA]</scope>
    <source>
        <strain evidence="9 10">WB1-6</strain>
    </source>
</reference>
<dbReference type="GO" id="GO:0005886">
    <property type="term" value="C:plasma membrane"/>
    <property type="evidence" value="ECO:0007669"/>
    <property type="project" value="UniProtKB-SubCell"/>
</dbReference>
<keyword evidence="3 5" id="KW-0807">Transducer</keyword>
<dbReference type="PRINTS" id="PR00260">
    <property type="entry name" value="CHEMTRNSDUCR"/>
</dbReference>
<protein>
    <submittedName>
        <fullName evidence="9">Chemotaxis protein</fullName>
    </submittedName>
</protein>
<dbReference type="GO" id="GO:0004888">
    <property type="term" value="F:transmembrane signaling receptor activity"/>
    <property type="evidence" value="ECO:0007669"/>
    <property type="project" value="InterPro"/>
</dbReference>
<dbReference type="Pfam" id="PF11563">
    <property type="entry name" value="Protoglobin"/>
    <property type="match status" value="1"/>
</dbReference>
<dbReference type="Gene3D" id="1.10.490.10">
    <property type="entry name" value="Globins"/>
    <property type="match status" value="1"/>
</dbReference>
<comment type="caution">
    <text evidence="9">The sequence shown here is derived from an EMBL/GenBank/DDBJ whole genome shotgun (WGS) entry which is preliminary data.</text>
</comment>
<evidence type="ECO:0000259" key="8">
    <source>
        <dbReference type="PROSITE" id="PS50192"/>
    </source>
</evidence>
<dbReference type="PANTHER" id="PTHR32089">
    <property type="entry name" value="METHYL-ACCEPTING CHEMOTAXIS PROTEIN MCPB"/>
    <property type="match status" value="1"/>
</dbReference>
<feature type="region of interest" description="Disordered" evidence="6">
    <location>
        <begin position="210"/>
        <end position="230"/>
    </location>
</feature>
<dbReference type="CDD" id="cd01068">
    <property type="entry name" value="globin_sensor"/>
    <property type="match status" value="1"/>
</dbReference>
<evidence type="ECO:0000313" key="9">
    <source>
        <dbReference type="EMBL" id="OKL45464.1"/>
    </source>
</evidence>
<evidence type="ECO:0000256" key="4">
    <source>
        <dbReference type="ARBA" id="ARBA00029447"/>
    </source>
</evidence>
<keyword evidence="2" id="KW-1003">Cell membrane</keyword>
<keyword evidence="2" id="KW-0472">Membrane</keyword>
<evidence type="ECO:0000256" key="5">
    <source>
        <dbReference type="PROSITE-ProRule" id="PRU00284"/>
    </source>
</evidence>
<dbReference type="InterPro" id="IPR000727">
    <property type="entry name" value="T_SNARE_dom"/>
</dbReference>
<dbReference type="GO" id="GO:0019825">
    <property type="term" value="F:oxygen binding"/>
    <property type="evidence" value="ECO:0007669"/>
    <property type="project" value="InterPro"/>
</dbReference>